<evidence type="ECO:0000313" key="3">
    <source>
        <dbReference type="EMBL" id="KPJ52548.1"/>
    </source>
</evidence>
<dbReference type="SUPFAM" id="SSF53187">
    <property type="entry name" value="Zn-dependent exopeptidases"/>
    <property type="match status" value="1"/>
</dbReference>
<gene>
    <name evidence="3" type="ORF">AMJ39_07580</name>
</gene>
<dbReference type="InterPro" id="IPR036264">
    <property type="entry name" value="Bact_exopeptidase_dim_dom"/>
</dbReference>
<dbReference type="PANTHER" id="PTHR43808">
    <property type="entry name" value="ACETYLORNITHINE DEACETYLASE"/>
    <property type="match status" value="1"/>
</dbReference>
<dbReference type="InterPro" id="IPR050072">
    <property type="entry name" value="Peptidase_M20A"/>
</dbReference>
<keyword evidence="2" id="KW-0378">Hydrolase</keyword>
<organism evidence="3 4">
    <name type="scientific">candidate division TA06 bacterium DG_24</name>
    <dbReference type="NCBI Taxonomy" id="1703770"/>
    <lineage>
        <taxon>Bacteria</taxon>
        <taxon>Bacteria division TA06</taxon>
    </lineage>
</organism>
<accession>A0A0S7WQY7</accession>
<sequence>MAHGATLVSLLRAGAVRQPGVGAGFTVCTGVAGRNGIAVNLKRRADYREDRLPDQGDQRAMKDPISPDLRQKAEERLAELSARIVSNLIMVGQIPAPTGEEEARGEYIIERIVELGLEDVGRDATGNVYARRPGTRGLNTIGLFAPLDTLFPAEVDHHLAMSSSRVTGPGVTNDSFAASALLSLAEFFEGWEYPLDNDLLFVWLTGCADQADHEGMRYFLQGRHNRLAYALMLESIELGRLSYFTVGCLRFDLTIQIPTDRAWGDLGVNSATNILADAVTLLLAIELPRRPKTVLNIGLLQGGEGHGVLSTEASLGAELRSESADVLARVEREIDEIAGHLSSYYGCQVDLRKFGRRMPAGLRFNHPMVKTIKATMTDLGIAPSPGPDTAAASLAMAHAIPTTTLALTRGRRAGKESYIEIEPIPLGLLHVILVLHRLEEMLA</sequence>
<comment type="caution">
    <text evidence="3">The sequence shown here is derived from an EMBL/GenBank/DDBJ whole genome shotgun (WGS) entry which is preliminary data.</text>
</comment>
<evidence type="ECO:0000313" key="4">
    <source>
        <dbReference type="Proteomes" id="UP000052008"/>
    </source>
</evidence>
<protein>
    <recommendedName>
        <fullName evidence="5">Peptidase M20 dimerisation domain-containing protein</fullName>
    </recommendedName>
</protein>
<dbReference type="Gene3D" id="3.40.630.10">
    <property type="entry name" value="Zn peptidases"/>
    <property type="match status" value="1"/>
</dbReference>
<dbReference type="SUPFAM" id="SSF55031">
    <property type="entry name" value="Bacterial exopeptidase dimerisation domain"/>
    <property type="match status" value="1"/>
</dbReference>
<evidence type="ECO:0000256" key="2">
    <source>
        <dbReference type="ARBA" id="ARBA00022801"/>
    </source>
</evidence>
<dbReference type="Gene3D" id="3.30.70.360">
    <property type="match status" value="1"/>
</dbReference>
<dbReference type="AlphaFoldDB" id="A0A0S7WQY7"/>
<proteinExistence type="predicted"/>
<dbReference type="STRING" id="1703770.AMJ39_07580"/>
<evidence type="ECO:0008006" key="5">
    <source>
        <dbReference type="Google" id="ProtNLM"/>
    </source>
</evidence>
<name>A0A0S7WQY7_UNCT6</name>
<dbReference type="PANTHER" id="PTHR43808:SF17">
    <property type="entry name" value="PEPTIDASE M20"/>
    <property type="match status" value="1"/>
</dbReference>
<evidence type="ECO:0000256" key="1">
    <source>
        <dbReference type="ARBA" id="ARBA00022723"/>
    </source>
</evidence>
<dbReference type="Proteomes" id="UP000052008">
    <property type="component" value="Unassembled WGS sequence"/>
</dbReference>
<dbReference type="EMBL" id="LIZS01000053">
    <property type="protein sequence ID" value="KPJ52548.1"/>
    <property type="molecule type" value="Genomic_DNA"/>
</dbReference>
<reference evidence="3 4" key="1">
    <citation type="journal article" date="2015" name="Microbiome">
        <title>Genomic resolution of linkages in carbon, nitrogen, and sulfur cycling among widespread estuary sediment bacteria.</title>
        <authorList>
            <person name="Baker B.J."/>
            <person name="Lazar C.S."/>
            <person name="Teske A.P."/>
            <person name="Dick G.J."/>
        </authorList>
    </citation>
    <scope>NUCLEOTIDE SEQUENCE [LARGE SCALE GENOMIC DNA]</scope>
    <source>
        <strain evidence="3">DG_24</strain>
    </source>
</reference>
<dbReference type="GO" id="GO:0016787">
    <property type="term" value="F:hydrolase activity"/>
    <property type="evidence" value="ECO:0007669"/>
    <property type="project" value="UniProtKB-KW"/>
</dbReference>
<keyword evidence="1" id="KW-0479">Metal-binding</keyword>